<dbReference type="Gene3D" id="3.30.70.330">
    <property type="match status" value="1"/>
</dbReference>
<dbReference type="CDD" id="cd00590">
    <property type="entry name" value="RRM_SF"/>
    <property type="match status" value="1"/>
</dbReference>
<protein>
    <recommendedName>
        <fullName evidence="8">Reverse transcriptase domain-containing protein</fullName>
    </recommendedName>
</protein>
<dbReference type="PANTHER" id="PTHR33116:SF78">
    <property type="entry name" value="OS12G0587133 PROTEIN"/>
    <property type="match status" value="1"/>
</dbReference>
<feature type="domain" description="Reverse transcriptase" evidence="5">
    <location>
        <begin position="1237"/>
        <end position="1515"/>
    </location>
</feature>
<feature type="domain" description="RRM" evidence="4">
    <location>
        <begin position="35"/>
        <end position="112"/>
    </location>
</feature>
<evidence type="ECO:0000256" key="2">
    <source>
        <dbReference type="SAM" id="MobiDB-lite"/>
    </source>
</evidence>
<dbReference type="Pfam" id="PF00076">
    <property type="entry name" value="RRM_1"/>
    <property type="match status" value="1"/>
</dbReference>
<proteinExistence type="predicted"/>
<evidence type="ECO:0000313" key="6">
    <source>
        <dbReference type="EMBL" id="GAU24087.1"/>
    </source>
</evidence>
<dbReference type="SUPFAM" id="SSF54928">
    <property type="entry name" value="RNA-binding domain, RBD"/>
    <property type="match status" value="1"/>
</dbReference>
<evidence type="ECO:0000259" key="4">
    <source>
        <dbReference type="PROSITE" id="PS50102"/>
    </source>
</evidence>
<dbReference type="InterPro" id="IPR000477">
    <property type="entry name" value="RT_dom"/>
</dbReference>
<keyword evidence="1" id="KW-0694">RNA-binding</keyword>
<dbReference type="InterPro" id="IPR005135">
    <property type="entry name" value="Endo/exonuclease/phosphatase"/>
</dbReference>
<dbReference type="Gene3D" id="3.60.10.10">
    <property type="entry name" value="Endonuclease/exonuclease/phosphatase"/>
    <property type="match status" value="1"/>
</dbReference>
<keyword evidence="3" id="KW-0472">Membrane</keyword>
<dbReference type="SMART" id="SM00360">
    <property type="entry name" value="RRM"/>
    <property type="match status" value="1"/>
</dbReference>
<dbReference type="OrthoDB" id="1937528at2759"/>
<dbReference type="GO" id="GO:0003723">
    <property type="term" value="F:RNA binding"/>
    <property type="evidence" value="ECO:0007669"/>
    <property type="project" value="UniProtKB-UniRule"/>
</dbReference>
<dbReference type="SUPFAM" id="SSF56219">
    <property type="entry name" value="DNase I-like"/>
    <property type="match status" value="1"/>
</dbReference>
<evidence type="ECO:0000256" key="3">
    <source>
        <dbReference type="SAM" id="Phobius"/>
    </source>
</evidence>
<dbReference type="InterPro" id="IPR026960">
    <property type="entry name" value="RVT-Znf"/>
</dbReference>
<dbReference type="Pfam" id="PF03372">
    <property type="entry name" value="Exo_endo_phos"/>
    <property type="match status" value="1"/>
</dbReference>
<feature type="transmembrane region" description="Helical" evidence="3">
    <location>
        <begin position="1543"/>
        <end position="1568"/>
    </location>
</feature>
<dbReference type="Pfam" id="PF00078">
    <property type="entry name" value="RVT_1"/>
    <property type="match status" value="1"/>
</dbReference>
<evidence type="ECO:0008006" key="8">
    <source>
        <dbReference type="Google" id="ProtNLM"/>
    </source>
</evidence>
<dbReference type="PANTHER" id="PTHR33116">
    <property type="entry name" value="REVERSE TRANSCRIPTASE ZINC-BINDING DOMAIN-CONTAINING PROTEIN-RELATED-RELATED"/>
    <property type="match status" value="1"/>
</dbReference>
<name>A0A2Z6N4J2_TRISU</name>
<dbReference type="Pfam" id="PF13966">
    <property type="entry name" value="zf-RVT"/>
    <property type="match status" value="1"/>
</dbReference>
<accession>A0A2Z6N4J2</accession>
<keyword evidence="3" id="KW-0812">Transmembrane</keyword>
<dbReference type="InterPro" id="IPR012677">
    <property type="entry name" value="Nucleotide-bd_a/b_plait_sf"/>
</dbReference>
<evidence type="ECO:0000313" key="7">
    <source>
        <dbReference type="Proteomes" id="UP000242715"/>
    </source>
</evidence>
<gene>
    <name evidence="6" type="ORF">TSUD_388800</name>
</gene>
<dbReference type="PROSITE" id="PS50878">
    <property type="entry name" value="RT_POL"/>
    <property type="match status" value="1"/>
</dbReference>
<keyword evidence="7" id="KW-1185">Reference proteome</keyword>
<keyword evidence="3" id="KW-1133">Transmembrane helix</keyword>
<evidence type="ECO:0000259" key="5">
    <source>
        <dbReference type="PROSITE" id="PS50878"/>
    </source>
</evidence>
<feature type="region of interest" description="Disordered" evidence="2">
    <location>
        <begin position="629"/>
        <end position="652"/>
    </location>
</feature>
<organism evidence="6 7">
    <name type="scientific">Trifolium subterraneum</name>
    <name type="common">Subterranean clover</name>
    <dbReference type="NCBI Taxonomy" id="3900"/>
    <lineage>
        <taxon>Eukaryota</taxon>
        <taxon>Viridiplantae</taxon>
        <taxon>Streptophyta</taxon>
        <taxon>Embryophyta</taxon>
        <taxon>Tracheophyta</taxon>
        <taxon>Spermatophyta</taxon>
        <taxon>Magnoliopsida</taxon>
        <taxon>eudicotyledons</taxon>
        <taxon>Gunneridae</taxon>
        <taxon>Pentapetalae</taxon>
        <taxon>rosids</taxon>
        <taxon>fabids</taxon>
        <taxon>Fabales</taxon>
        <taxon>Fabaceae</taxon>
        <taxon>Papilionoideae</taxon>
        <taxon>50 kb inversion clade</taxon>
        <taxon>NPAAA clade</taxon>
        <taxon>Hologalegina</taxon>
        <taxon>IRL clade</taxon>
        <taxon>Trifolieae</taxon>
        <taxon>Trifolium</taxon>
    </lineage>
</organism>
<dbReference type="CDD" id="cd01650">
    <property type="entry name" value="RT_nLTR_like"/>
    <property type="match status" value="1"/>
</dbReference>
<dbReference type="GO" id="GO:0003824">
    <property type="term" value="F:catalytic activity"/>
    <property type="evidence" value="ECO:0007669"/>
    <property type="project" value="InterPro"/>
</dbReference>
<dbReference type="Proteomes" id="UP000242715">
    <property type="component" value="Unassembled WGS sequence"/>
</dbReference>
<feature type="transmembrane region" description="Helical" evidence="3">
    <location>
        <begin position="1881"/>
        <end position="1906"/>
    </location>
</feature>
<dbReference type="InterPro" id="IPR035979">
    <property type="entry name" value="RBD_domain_sf"/>
</dbReference>
<feature type="compositionally biased region" description="Basic residues" evidence="2">
    <location>
        <begin position="629"/>
        <end position="643"/>
    </location>
</feature>
<dbReference type="InterPro" id="IPR000504">
    <property type="entry name" value="RRM_dom"/>
</dbReference>
<dbReference type="InterPro" id="IPR036691">
    <property type="entry name" value="Endo/exonu/phosph_ase_sf"/>
</dbReference>
<sequence>MREKEERGEREGWEEGAAGVQRRKGFVHRLDQETTSFFFTNFPEDAKVTELWSKFARHGRVGEVYIPKKLDKQGRKFGFVKFREVRDGGELLSRLGDVWLGTYKLRVNLSRFKREDNRLEQVDDAPEASKTAVARFYNGTSFKEVVGGDSFHRSTTEVPSSVPLDGQKPSEVVWEVEVEPESVAKLKGAFVGFLAEHKDPLALQQNFLLDGYQNIKVSPLGHLKVLLTSAVAGEVKDLVGTVGWWCTWFDRFEEWSPELVSHHRSTWLRCFGVPLHAWGDALFRSIAFKHGVFIEVDSPTKNMLRGDMARIKIVTKKLTLIDSSMSVLVLGKTFVIRVMEEGGVGTEEVDSRRCHCNMWREEVSSRGSVAGASMVAVVEGSMEEGSEGDWSENGQVLLGVGRQEGGKGQLESTRWKNVQLRGMAESDTHFSGNSLGCQATKVNEGVGVVLEVCEEILGDREGSDCLGDKDCSLNLVRMLENEKATFTRPCEVEVGDVSLVGSVQDFSGYVEQVGSRSLVLRTRERDISLVGPSTDVWAGSNRKGGVACICPVIGNSHSVGLIVPGPEVTNDVIANSDFAHREVQVVSSAVPSNSERCRKVKSKKIINAFRPCCHYLNFQKCTQRKKAAMKKKKVTRQGGRKRFSSSSAESDPIVNPDEARVLVAANSVEVHNVTNPDGIALEVVLPGLGGGDVDSPQREGFIAATGTTNGSGVAALVGIGSTSRTHSPISEGRLVDRDTSEAHHIIDIQEELGITFKGVRGLGNRVKRRKVRELVQMEKLDFLAIQETKMEAFPDNFVQGLWGSNDCDWCFLPSEGRSGGILSIWNKVKSTLVFSFIGEGFVGACLDLVAEGKKCFIVNVYAKCNLRNKRTLWANILMSKSGFGEGLWCVLGDFNSVRDSNERRGVVGNVDGQRSSEMVAFDLFLNNLDLVDMPLIGRRFTWFHPNGVSMSRLDRILISSDWADVWGTPNVWAMDRDVADHCPLVLRYSLADWGPRPFRFSNFWLEHREFKEVIKTAWDAHVAEGWMGFILKERLKVLKGVVKEWSRRTYGEAEAKKKRLIKDILALDLKSETTGLLQGEVVERKILFDDLWITLKSMDAMIFQRSRSKWLKEGDTNSQYFHNCIKARKRRNNMVALRTRNGWVEGPSLVREEVVSFFRNHFSNEEWHRPTLNGIEFPRLSLARVEELTAMFTLEEISEVVRGCDGSKSPGPDGFNFSFIKEFWDLMKNDIRVMFDQFYDNACLPKGILSYFLTLIPKVNSPQALGDFRPISLLGCLYKLLAKVLAARLARVVGDVIPKTQSAFLKGRQLVDGVVVVNEVVDFAKKSRKECLIFKVDFEKAYDSVDWSFLDYMLQRFGFGTKWRNWMRACVCAGNMSVLVNGSPTEEISIRRGLKQGDPLAPLLFLIVAEGLGALMRSAVERGRFKPFVVGRGALPVSILQYADDTLCIGEATTENLWALKAMLRGFELASGLKVNFWKSCIMGVNVSQDFLLAASGFLNCRIGCLPFMYLGLPVGANPRRYSTWQPMVEGIKRRLRSWGNKYISLGGRIVMINAVLSSIPIFFLSYMKMPLMVWKEIVTLQRNFLWGGLSKRRRICWVKWAEICKPKKEGGLSIRDLRTVNLSLLAKWRWKLLSEEEEVWKNVIIAKYGIHMLGNARLDERDIGSMSSLWWRDLCRLDKGVGWFNHFARKYLGCGNSIKFWKEVWVGGQSLELQFPRLFGISVQQDDMVREVGSWVNGVWRWGLRWRRVLFVWEEDLVSELELVLNNISITEEEDRWVWRLNVGDGFTVKSLYEALDPLLTPRCLVSSFESFAYRSIWKSAVPSKVSALAWQLFLDRIPTKVNLYKRGILRMDHASCVLCGEEAETARHLFLHCDYAAGIWYAVCRWLGVFAVLPADVMMSYGLLVGCGRNKKIRKGFAIVWMAFIWVIWKVRNERVFKNATVEVTDAVDMVQRLSWQWYLNKMASSSCLLYEWIWNPCECMLR</sequence>
<reference evidence="7" key="1">
    <citation type="journal article" date="2017" name="Front. Plant Sci.">
        <title>Climate Clever Clovers: New Paradigm to Reduce the Environmental Footprint of Ruminants by Breeding Low Methanogenic Forages Utilizing Haplotype Variation.</title>
        <authorList>
            <person name="Kaur P."/>
            <person name="Appels R."/>
            <person name="Bayer P.E."/>
            <person name="Keeble-Gagnere G."/>
            <person name="Wang J."/>
            <person name="Hirakawa H."/>
            <person name="Shirasawa K."/>
            <person name="Vercoe P."/>
            <person name="Stefanova K."/>
            <person name="Durmic Z."/>
            <person name="Nichols P."/>
            <person name="Revell C."/>
            <person name="Isobe S.N."/>
            <person name="Edwards D."/>
            <person name="Erskine W."/>
        </authorList>
    </citation>
    <scope>NUCLEOTIDE SEQUENCE [LARGE SCALE GENOMIC DNA]</scope>
    <source>
        <strain evidence="7">cv. Daliak</strain>
    </source>
</reference>
<dbReference type="EMBL" id="DF973284">
    <property type="protein sequence ID" value="GAU24087.1"/>
    <property type="molecule type" value="Genomic_DNA"/>
</dbReference>
<evidence type="ECO:0000256" key="1">
    <source>
        <dbReference type="PROSITE-ProRule" id="PRU00176"/>
    </source>
</evidence>
<dbReference type="PROSITE" id="PS50102">
    <property type="entry name" value="RRM"/>
    <property type="match status" value="1"/>
</dbReference>